<organism evidence="2 3">
    <name type="scientific">Parabacteroides johnsonii</name>
    <dbReference type="NCBI Taxonomy" id="387661"/>
    <lineage>
        <taxon>Bacteria</taxon>
        <taxon>Pseudomonadati</taxon>
        <taxon>Bacteroidota</taxon>
        <taxon>Bacteroidia</taxon>
        <taxon>Bacteroidales</taxon>
        <taxon>Tannerellaceae</taxon>
        <taxon>Parabacteroides</taxon>
    </lineage>
</organism>
<accession>A0A9Q5ST39</accession>
<feature type="compositionally biased region" description="Low complexity" evidence="1">
    <location>
        <begin position="281"/>
        <end position="291"/>
    </location>
</feature>
<gene>
    <name evidence="2" type="ORF">B5F96_06200</name>
</gene>
<evidence type="ECO:0000256" key="1">
    <source>
        <dbReference type="SAM" id="MobiDB-lite"/>
    </source>
</evidence>
<reference evidence="3" key="1">
    <citation type="submission" date="2017-04" db="EMBL/GenBank/DDBJ databases">
        <title>Function of individual gut microbiota members based on whole genome sequencing of pure cultures obtained from chicken caecum.</title>
        <authorList>
            <person name="Medvecky M."/>
            <person name="Cejkova D."/>
            <person name="Polansky O."/>
            <person name="Karasova D."/>
            <person name="Kubasova T."/>
            <person name="Cizek A."/>
            <person name="Rychlik I."/>
        </authorList>
    </citation>
    <scope>NUCLEOTIDE SEQUENCE [LARGE SCALE GENOMIC DNA]</scope>
    <source>
        <strain evidence="3">An42</strain>
    </source>
</reference>
<feature type="compositionally biased region" description="Polar residues" evidence="1">
    <location>
        <begin position="253"/>
        <end position="270"/>
    </location>
</feature>
<dbReference type="AlphaFoldDB" id="A0A9Q5ST39"/>
<protein>
    <submittedName>
        <fullName evidence="2">Uncharacterized protein</fullName>
    </submittedName>
</protein>
<sequence>MGLLKDWADRWLHHRTAEAGNLPVSADNENQCMFAVATDEGVLLFSDSVKGMKARTTYLQHLADGFFNFSKKVETLKLYEIEIPMRQMVELADNCIDKLSKADLRRDDMQLRKSVCSFTPEKMSGKEMLVGAVCTGKYDLRPDFNNFDRLTKDFGLGISPRNYDVAALLYISENGYAGLMEADHFHPFSYQYEFKELAEKLGDSMKARREAPLSAHDFGYAALQMEAKTMARDILQSEFHITDGEFRLGGKANRTSQRAKTPEKCSSQQSKEPEPEKPGCQAAKHVSSVVSQKKEKKQLII</sequence>
<feature type="region of interest" description="Disordered" evidence="1">
    <location>
        <begin position="246"/>
        <end position="301"/>
    </location>
</feature>
<evidence type="ECO:0000313" key="2">
    <source>
        <dbReference type="EMBL" id="OUO06083.1"/>
    </source>
</evidence>
<comment type="caution">
    <text evidence="2">The sequence shown here is derived from an EMBL/GenBank/DDBJ whole genome shotgun (WGS) entry which is preliminary data.</text>
</comment>
<dbReference type="InterPro" id="IPR046110">
    <property type="entry name" value="DUF6047"/>
</dbReference>
<name>A0A9Q5ST39_9BACT</name>
<dbReference type="Pfam" id="PF19513">
    <property type="entry name" value="DUF6047"/>
    <property type="match status" value="1"/>
</dbReference>
<proteinExistence type="predicted"/>
<dbReference type="Proteomes" id="UP000195975">
    <property type="component" value="Unassembled WGS sequence"/>
</dbReference>
<evidence type="ECO:0000313" key="3">
    <source>
        <dbReference type="Proteomes" id="UP000195975"/>
    </source>
</evidence>
<dbReference type="EMBL" id="NFIJ01000004">
    <property type="protein sequence ID" value="OUO06083.1"/>
    <property type="molecule type" value="Genomic_DNA"/>
</dbReference>
<dbReference type="RefSeq" id="WP_087375323.1">
    <property type="nucleotide sequence ID" value="NZ_NFIJ01000004.1"/>
</dbReference>